<keyword evidence="7" id="KW-0539">Nucleus</keyword>
<comment type="caution">
    <text evidence="9">The sequence shown here is derived from an EMBL/GenBank/DDBJ whole genome shotgun (WGS) entry which is preliminary data.</text>
</comment>
<accession>A0AAN7VP64</accession>
<dbReference type="GO" id="GO:0005634">
    <property type="term" value="C:nucleus"/>
    <property type="evidence" value="ECO:0007669"/>
    <property type="project" value="UniProtKB-SubCell"/>
</dbReference>
<comment type="cofactor">
    <cofactor evidence="1">
        <name>a divalent metal cation</name>
        <dbReference type="ChEBI" id="CHEBI:60240"/>
    </cofactor>
</comment>
<dbReference type="GO" id="GO:0016787">
    <property type="term" value="F:hydrolase activity"/>
    <property type="evidence" value="ECO:0007669"/>
    <property type="project" value="UniProtKB-KW"/>
</dbReference>
<evidence type="ECO:0000256" key="4">
    <source>
        <dbReference type="ARBA" id="ARBA00022722"/>
    </source>
</evidence>
<evidence type="ECO:0000256" key="6">
    <source>
        <dbReference type="ARBA" id="ARBA00022801"/>
    </source>
</evidence>
<gene>
    <name evidence="9" type="ORF">RI129_002830</name>
</gene>
<dbReference type="GO" id="GO:0046872">
    <property type="term" value="F:metal ion binding"/>
    <property type="evidence" value="ECO:0007669"/>
    <property type="project" value="UniProtKB-KW"/>
</dbReference>
<keyword evidence="4" id="KW-0540">Nuclease</keyword>
<evidence type="ECO:0000259" key="8">
    <source>
        <dbReference type="Pfam" id="PF13359"/>
    </source>
</evidence>
<comment type="similarity">
    <text evidence="3">Belongs to the HARBI1 family.</text>
</comment>
<dbReference type="PROSITE" id="PS51257">
    <property type="entry name" value="PROKAR_LIPOPROTEIN"/>
    <property type="match status" value="1"/>
</dbReference>
<evidence type="ECO:0000313" key="9">
    <source>
        <dbReference type="EMBL" id="KAK5647938.1"/>
    </source>
</evidence>
<proteinExistence type="inferred from homology"/>
<feature type="domain" description="DDE Tnp4" evidence="8">
    <location>
        <begin position="18"/>
        <end position="167"/>
    </location>
</feature>
<dbReference type="InterPro" id="IPR045249">
    <property type="entry name" value="HARBI1-like"/>
</dbReference>
<sequence>MKTMFFGIAGFPGVIGCIDGTHIPIKNPGGQNAEVYRNCKGWMSLNVQVVAGPRSEILDIVIRWPGSAHDSRIFNSSSVCMRLQRGDLPGIFLGDSAYAQTRHVLTPLLNPRTRPENRYNSSQISTRNVVERTFGIWKSRFRCLTHKSQYNIRSTTRIIAASAVLHNMAINRGEQHIPHQMANNVVPNPPAPVHMPGNAIRAAFIMRHFAD</sequence>
<dbReference type="EMBL" id="JAVRBK010000002">
    <property type="protein sequence ID" value="KAK5647938.1"/>
    <property type="molecule type" value="Genomic_DNA"/>
</dbReference>
<evidence type="ECO:0000256" key="7">
    <source>
        <dbReference type="ARBA" id="ARBA00023242"/>
    </source>
</evidence>
<evidence type="ECO:0000256" key="2">
    <source>
        <dbReference type="ARBA" id="ARBA00004123"/>
    </source>
</evidence>
<evidence type="ECO:0000256" key="5">
    <source>
        <dbReference type="ARBA" id="ARBA00022723"/>
    </source>
</evidence>
<evidence type="ECO:0000256" key="1">
    <source>
        <dbReference type="ARBA" id="ARBA00001968"/>
    </source>
</evidence>
<dbReference type="AlphaFoldDB" id="A0AAN7VP64"/>
<keyword evidence="6" id="KW-0378">Hydrolase</keyword>
<name>A0AAN7VP64_9COLE</name>
<dbReference type="Proteomes" id="UP001329430">
    <property type="component" value="Chromosome 2"/>
</dbReference>
<keyword evidence="5" id="KW-0479">Metal-binding</keyword>
<dbReference type="PANTHER" id="PTHR22930">
    <property type="match status" value="1"/>
</dbReference>
<keyword evidence="10" id="KW-1185">Reference proteome</keyword>
<dbReference type="Pfam" id="PF13359">
    <property type="entry name" value="DDE_Tnp_4"/>
    <property type="match status" value="1"/>
</dbReference>
<dbReference type="GO" id="GO:0004518">
    <property type="term" value="F:nuclease activity"/>
    <property type="evidence" value="ECO:0007669"/>
    <property type="project" value="UniProtKB-KW"/>
</dbReference>
<reference evidence="9 10" key="1">
    <citation type="journal article" date="2024" name="Insects">
        <title>An Improved Chromosome-Level Genome Assembly of the Firefly Pyrocoelia pectoralis.</title>
        <authorList>
            <person name="Fu X."/>
            <person name="Meyer-Rochow V.B."/>
            <person name="Ballantyne L."/>
            <person name="Zhu X."/>
        </authorList>
    </citation>
    <scope>NUCLEOTIDE SEQUENCE [LARGE SCALE GENOMIC DNA]</scope>
    <source>
        <strain evidence="9">XCY_ONT2</strain>
    </source>
</reference>
<evidence type="ECO:0000256" key="3">
    <source>
        <dbReference type="ARBA" id="ARBA00006958"/>
    </source>
</evidence>
<organism evidence="9 10">
    <name type="scientific">Pyrocoelia pectoralis</name>
    <dbReference type="NCBI Taxonomy" id="417401"/>
    <lineage>
        <taxon>Eukaryota</taxon>
        <taxon>Metazoa</taxon>
        <taxon>Ecdysozoa</taxon>
        <taxon>Arthropoda</taxon>
        <taxon>Hexapoda</taxon>
        <taxon>Insecta</taxon>
        <taxon>Pterygota</taxon>
        <taxon>Neoptera</taxon>
        <taxon>Endopterygota</taxon>
        <taxon>Coleoptera</taxon>
        <taxon>Polyphaga</taxon>
        <taxon>Elateriformia</taxon>
        <taxon>Elateroidea</taxon>
        <taxon>Lampyridae</taxon>
        <taxon>Lampyrinae</taxon>
        <taxon>Pyrocoelia</taxon>
    </lineage>
</organism>
<evidence type="ECO:0000313" key="10">
    <source>
        <dbReference type="Proteomes" id="UP001329430"/>
    </source>
</evidence>
<comment type="subcellular location">
    <subcellularLocation>
        <location evidence="2">Nucleus</location>
    </subcellularLocation>
</comment>
<dbReference type="InterPro" id="IPR027806">
    <property type="entry name" value="HARBI1_dom"/>
</dbReference>
<dbReference type="PANTHER" id="PTHR22930:SF286">
    <property type="entry name" value="NUCLEASE HARBI1"/>
    <property type="match status" value="1"/>
</dbReference>
<protein>
    <recommendedName>
        <fullName evidence="8">DDE Tnp4 domain-containing protein</fullName>
    </recommendedName>
</protein>